<dbReference type="EMBL" id="JADBEM010000001">
    <property type="protein sequence ID" value="MBE1612217.1"/>
    <property type="molecule type" value="Genomic_DNA"/>
</dbReference>
<reference evidence="7" key="1">
    <citation type="submission" date="2020-10" db="EMBL/GenBank/DDBJ databases">
        <title>Sequencing the genomes of 1000 actinobacteria strains.</title>
        <authorList>
            <person name="Klenk H.-P."/>
        </authorList>
    </citation>
    <scope>NUCLEOTIDE SEQUENCE</scope>
    <source>
        <strain evidence="7">DSM 45354</strain>
    </source>
</reference>
<accession>A0A927N5U2</accession>
<keyword evidence="2" id="KW-0479">Metal-binding</keyword>
<sequence length="347" mass="35937">MHALTIRGADTGAQLTLEEVAEPAPTSQDLLVEGLALGVCGTDRSIIARGVRRSAPGRDWLILGHESLGRVLHAPPGSAYSPGDLVTGLVRRPDPQPCANCAAGDLDLCENGEYTERGILGQDGYGAQRYLLDPAYAVRVDPVLGLAGVLVEPTSIVAKAWERLDVAARRPGGRALVLGAGPIGLLAALLAHQRGYDVHVVDQVADGPKVAQVRALPATYHQGVESLAGEFDAVLECTGELVAAAVTRTARGGALCLVAGLHRGAEVGTVDLAAVSGALMGGNRTFTGVVSSSRQHFEAAHSALRTAAPDWLSGLMTTVVPLAKYAEAFAPDPHAIKTVIRLTDAAV</sequence>
<dbReference type="Proteomes" id="UP000638648">
    <property type="component" value="Unassembled WGS sequence"/>
</dbReference>
<dbReference type="PANTHER" id="PTHR43401:SF2">
    <property type="entry name" value="L-THREONINE 3-DEHYDROGENASE"/>
    <property type="match status" value="1"/>
</dbReference>
<dbReference type="InterPro" id="IPR036291">
    <property type="entry name" value="NAD(P)-bd_dom_sf"/>
</dbReference>
<dbReference type="Pfam" id="PF08240">
    <property type="entry name" value="ADH_N"/>
    <property type="match status" value="1"/>
</dbReference>
<dbReference type="InterPro" id="IPR031640">
    <property type="entry name" value="Glu_dehyd_C"/>
</dbReference>
<comment type="cofactor">
    <cofactor evidence="1">
        <name>Zn(2+)</name>
        <dbReference type="ChEBI" id="CHEBI:29105"/>
    </cofactor>
</comment>
<evidence type="ECO:0000256" key="3">
    <source>
        <dbReference type="ARBA" id="ARBA00022833"/>
    </source>
</evidence>
<evidence type="ECO:0000256" key="1">
    <source>
        <dbReference type="ARBA" id="ARBA00001947"/>
    </source>
</evidence>
<evidence type="ECO:0000259" key="5">
    <source>
        <dbReference type="Pfam" id="PF08240"/>
    </source>
</evidence>
<organism evidence="7 8">
    <name type="scientific">Actinopolymorpha pittospori</name>
    <dbReference type="NCBI Taxonomy" id="648752"/>
    <lineage>
        <taxon>Bacteria</taxon>
        <taxon>Bacillati</taxon>
        <taxon>Actinomycetota</taxon>
        <taxon>Actinomycetes</taxon>
        <taxon>Propionibacteriales</taxon>
        <taxon>Actinopolymorphaceae</taxon>
        <taxon>Actinopolymorpha</taxon>
    </lineage>
</organism>
<dbReference type="GO" id="GO:0046872">
    <property type="term" value="F:metal ion binding"/>
    <property type="evidence" value="ECO:0007669"/>
    <property type="project" value="UniProtKB-KW"/>
</dbReference>
<keyword evidence="4" id="KW-0560">Oxidoreductase</keyword>
<keyword evidence="8" id="KW-1185">Reference proteome</keyword>
<evidence type="ECO:0000256" key="4">
    <source>
        <dbReference type="ARBA" id="ARBA00023002"/>
    </source>
</evidence>
<dbReference type="Gene3D" id="3.40.50.720">
    <property type="entry name" value="NAD(P)-binding Rossmann-like Domain"/>
    <property type="match status" value="1"/>
</dbReference>
<dbReference type="SUPFAM" id="SSF50129">
    <property type="entry name" value="GroES-like"/>
    <property type="match status" value="1"/>
</dbReference>
<comment type="caution">
    <text evidence="7">The sequence shown here is derived from an EMBL/GenBank/DDBJ whole genome shotgun (WGS) entry which is preliminary data.</text>
</comment>
<name>A0A927N5U2_9ACTN</name>
<feature type="domain" description="Alcohol dehydrogenase-like N-terminal" evidence="5">
    <location>
        <begin position="28"/>
        <end position="136"/>
    </location>
</feature>
<dbReference type="GO" id="GO:0016491">
    <property type="term" value="F:oxidoreductase activity"/>
    <property type="evidence" value="ECO:0007669"/>
    <property type="project" value="UniProtKB-KW"/>
</dbReference>
<dbReference type="InterPro" id="IPR013154">
    <property type="entry name" value="ADH-like_N"/>
</dbReference>
<dbReference type="InterPro" id="IPR011032">
    <property type="entry name" value="GroES-like_sf"/>
</dbReference>
<evidence type="ECO:0000259" key="6">
    <source>
        <dbReference type="Pfam" id="PF16912"/>
    </source>
</evidence>
<dbReference type="Pfam" id="PF16912">
    <property type="entry name" value="Glu_dehyd_C"/>
    <property type="match status" value="1"/>
</dbReference>
<protein>
    <submittedName>
        <fullName evidence="7">Threonine dehydrogenase-like Zn-dependent dehydrogenase</fullName>
    </submittedName>
</protein>
<dbReference type="SUPFAM" id="SSF51735">
    <property type="entry name" value="NAD(P)-binding Rossmann-fold domains"/>
    <property type="match status" value="1"/>
</dbReference>
<proteinExistence type="predicted"/>
<dbReference type="PANTHER" id="PTHR43401">
    <property type="entry name" value="L-THREONINE 3-DEHYDROGENASE"/>
    <property type="match status" value="1"/>
</dbReference>
<evidence type="ECO:0000256" key="2">
    <source>
        <dbReference type="ARBA" id="ARBA00022723"/>
    </source>
</evidence>
<keyword evidence="3" id="KW-0862">Zinc</keyword>
<dbReference type="RefSeq" id="WP_192755307.1">
    <property type="nucleotide sequence ID" value="NZ_BAABJL010000005.1"/>
</dbReference>
<evidence type="ECO:0000313" key="7">
    <source>
        <dbReference type="EMBL" id="MBE1612217.1"/>
    </source>
</evidence>
<gene>
    <name evidence="7" type="ORF">HEB94_009065</name>
</gene>
<evidence type="ECO:0000313" key="8">
    <source>
        <dbReference type="Proteomes" id="UP000638648"/>
    </source>
</evidence>
<dbReference type="AlphaFoldDB" id="A0A927N5U2"/>
<feature type="domain" description="Glucose dehydrogenase C-terminal" evidence="6">
    <location>
        <begin position="147"/>
        <end position="342"/>
    </location>
</feature>
<dbReference type="Gene3D" id="3.90.180.10">
    <property type="entry name" value="Medium-chain alcohol dehydrogenases, catalytic domain"/>
    <property type="match status" value="1"/>
</dbReference>
<dbReference type="InterPro" id="IPR050129">
    <property type="entry name" value="Zn_alcohol_dh"/>
</dbReference>